<feature type="chain" id="PRO_5009584109" description="PKD domain-containing protein" evidence="1">
    <location>
        <begin position="26"/>
        <end position="210"/>
    </location>
</feature>
<name>A0A1G2QG91_9BACT</name>
<dbReference type="InterPro" id="IPR000601">
    <property type="entry name" value="PKD_dom"/>
</dbReference>
<sequence>MKNVINTLMGVVMAVAIIAPSLAAAQSPALVASIDSPATGSTFDVNETISFTGSATGGSGVESNYDYNWTWGDGTQDAGQNETHSYTASGTKTVTYRVTDFATGQTDTDTISVTIGEADEEDLLITNVRVTDITQSSAIVRWTTNRPATSRVIYDTASRRAENGDTIGSAPNYGYSNSTSRDDNKVTEHAVTLTGLSANTQYFFRVLSAE</sequence>
<dbReference type="GO" id="GO:0046872">
    <property type="term" value="F:metal ion binding"/>
    <property type="evidence" value="ECO:0007669"/>
    <property type="project" value="InterPro"/>
</dbReference>
<organism evidence="4 5">
    <name type="scientific">Candidatus Vogelbacteria bacterium RIFOXYD1_FULL_46_19</name>
    <dbReference type="NCBI Taxonomy" id="1802439"/>
    <lineage>
        <taxon>Bacteria</taxon>
        <taxon>Candidatus Vogeliibacteriota</taxon>
    </lineage>
</organism>
<dbReference type="InterPro" id="IPR022409">
    <property type="entry name" value="PKD/Chitinase_dom"/>
</dbReference>
<dbReference type="PROSITE" id="PS50093">
    <property type="entry name" value="PKD"/>
    <property type="match status" value="1"/>
</dbReference>
<dbReference type="STRING" id="1802439.A2589_02165"/>
<dbReference type="InterPro" id="IPR013783">
    <property type="entry name" value="Ig-like_fold"/>
</dbReference>
<evidence type="ECO:0000313" key="5">
    <source>
        <dbReference type="Proteomes" id="UP000177838"/>
    </source>
</evidence>
<dbReference type="SMART" id="SM00089">
    <property type="entry name" value="PKD"/>
    <property type="match status" value="1"/>
</dbReference>
<dbReference type="InterPro" id="IPR008963">
    <property type="entry name" value="Purple_acid_Pase-like_N"/>
</dbReference>
<dbReference type="InterPro" id="IPR003961">
    <property type="entry name" value="FN3_dom"/>
</dbReference>
<dbReference type="GO" id="GO:0003993">
    <property type="term" value="F:acid phosphatase activity"/>
    <property type="evidence" value="ECO:0007669"/>
    <property type="project" value="InterPro"/>
</dbReference>
<evidence type="ECO:0000259" key="2">
    <source>
        <dbReference type="PROSITE" id="PS50093"/>
    </source>
</evidence>
<dbReference type="Proteomes" id="UP000177838">
    <property type="component" value="Unassembled WGS sequence"/>
</dbReference>
<dbReference type="CDD" id="cd00146">
    <property type="entry name" value="PKD"/>
    <property type="match status" value="1"/>
</dbReference>
<feature type="domain" description="Fibronectin type-III" evidence="3">
    <location>
        <begin position="124"/>
        <end position="210"/>
    </location>
</feature>
<gene>
    <name evidence="4" type="ORF">A2589_02165</name>
</gene>
<comment type="caution">
    <text evidence="4">The sequence shown here is derived from an EMBL/GenBank/DDBJ whole genome shotgun (WGS) entry which is preliminary data.</text>
</comment>
<dbReference type="SUPFAM" id="SSF49363">
    <property type="entry name" value="Purple acid phosphatase, N-terminal domain"/>
    <property type="match status" value="1"/>
</dbReference>
<proteinExistence type="predicted"/>
<keyword evidence="1" id="KW-0732">Signal</keyword>
<evidence type="ECO:0008006" key="6">
    <source>
        <dbReference type="Google" id="ProtNLM"/>
    </source>
</evidence>
<feature type="domain" description="PKD" evidence="2">
    <location>
        <begin position="32"/>
        <end position="115"/>
    </location>
</feature>
<dbReference type="Gene3D" id="2.60.40.380">
    <property type="entry name" value="Purple acid phosphatase-like, N-terminal"/>
    <property type="match status" value="1"/>
</dbReference>
<dbReference type="EMBL" id="MHTK01000006">
    <property type="protein sequence ID" value="OHA59640.1"/>
    <property type="molecule type" value="Genomic_DNA"/>
</dbReference>
<evidence type="ECO:0000259" key="3">
    <source>
        <dbReference type="PROSITE" id="PS50853"/>
    </source>
</evidence>
<dbReference type="InterPro" id="IPR035986">
    <property type="entry name" value="PKD_dom_sf"/>
</dbReference>
<evidence type="ECO:0000313" key="4">
    <source>
        <dbReference type="EMBL" id="OHA59640.1"/>
    </source>
</evidence>
<evidence type="ECO:0000256" key="1">
    <source>
        <dbReference type="SAM" id="SignalP"/>
    </source>
</evidence>
<protein>
    <recommendedName>
        <fullName evidence="6">PKD domain-containing protein</fullName>
    </recommendedName>
</protein>
<dbReference type="Pfam" id="PF18911">
    <property type="entry name" value="PKD_4"/>
    <property type="match status" value="1"/>
</dbReference>
<dbReference type="AlphaFoldDB" id="A0A1G2QG91"/>
<dbReference type="Gene3D" id="2.60.40.10">
    <property type="entry name" value="Immunoglobulins"/>
    <property type="match status" value="1"/>
</dbReference>
<accession>A0A1G2QG91</accession>
<dbReference type="CDD" id="cd00063">
    <property type="entry name" value="FN3"/>
    <property type="match status" value="1"/>
</dbReference>
<dbReference type="SUPFAM" id="SSF49299">
    <property type="entry name" value="PKD domain"/>
    <property type="match status" value="1"/>
</dbReference>
<dbReference type="InterPro" id="IPR015914">
    <property type="entry name" value="PAPs_N"/>
</dbReference>
<dbReference type="PROSITE" id="PS50853">
    <property type="entry name" value="FN3"/>
    <property type="match status" value="1"/>
</dbReference>
<reference evidence="4 5" key="1">
    <citation type="journal article" date="2016" name="Nat. Commun.">
        <title>Thousands of microbial genomes shed light on interconnected biogeochemical processes in an aquifer system.</title>
        <authorList>
            <person name="Anantharaman K."/>
            <person name="Brown C.T."/>
            <person name="Hug L.A."/>
            <person name="Sharon I."/>
            <person name="Castelle C.J."/>
            <person name="Probst A.J."/>
            <person name="Thomas B.C."/>
            <person name="Singh A."/>
            <person name="Wilkins M.J."/>
            <person name="Karaoz U."/>
            <person name="Brodie E.L."/>
            <person name="Williams K.H."/>
            <person name="Hubbard S.S."/>
            <person name="Banfield J.F."/>
        </authorList>
    </citation>
    <scope>NUCLEOTIDE SEQUENCE [LARGE SCALE GENOMIC DNA]</scope>
</reference>
<dbReference type="Pfam" id="PF16656">
    <property type="entry name" value="Pur_ac_phosph_N"/>
    <property type="match status" value="1"/>
</dbReference>
<feature type="signal peptide" evidence="1">
    <location>
        <begin position="1"/>
        <end position="25"/>
    </location>
</feature>